<organism evidence="2">
    <name type="scientific">viral metagenome</name>
    <dbReference type="NCBI Taxonomy" id="1070528"/>
    <lineage>
        <taxon>unclassified sequences</taxon>
        <taxon>metagenomes</taxon>
        <taxon>organismal metagenomes</taxon>
    </lineage>
</organism>
<protein>
    <submittedName>
        <fullName evidence="2">Uncharacterized protein</fullName>
    </submittedName>
</protein>
<keyword evidence="1" id="KW-1133">Transmembrane helix</keyword>
<evidence type="ECO:0000313" key="2">
    <source>
        <dbReference type="EMBL" id="QHT04560.1"/>
    </source>
</evidence>
<name>A0A6C0CKY3_9ZZZZ</name>
<dbReference type="AlphaFoldDB" id="A0A6C0CKY3"/>
<keyword evidence="1" id="KW-0812">Transmembrane</keyword>
<dbReference type="EMBL" id="MN739435">
    <property type="protein sequence ID" value="QHT04560.1"/>
    <property type="molecule type" value="Genomic_DNA"/>
</dbReference>
<evidence type="ECO:0000256" key="1">
    <source>
        <dbReference type="SAM" id="Phobius"/>
    </source>
</evidence>
<accession>A0A6C0CKY3</accession>
<reference evidence="2" key="1">
    <citation type="journal article" date="2020" name="Nature">
        <title>Giant virus diversity and host interactions through global metagenomics.</title>
        <authorList>
            <person name="Schulz F."/>
            <person name="Roux S."/>
            <person name="Paez-Espino D."/>
            <person name="Jungbluth S."/>
            <person name="Walsh D.A."/>
            <person name="Denef V.J."/>
            <person name="McMahon K.D."/>
            <person name="Konstantinidis K.T."/>
            <person name="Eloe-Fadrosh E.A."/>
            <person name="Kyrpides N.C."/>
            <person name="Woyke T."/>
        </authorList>
    </citation>
    <scope>NUCLEOTIDE SEQUENCE</scope>
    <source>
        <strain evidence="2">GVMAG-M-3300021343-4</strain>
    </source>
</reference>
<keyword evidence="1" id="KW-0472">Membrane</keyword>
<sequence length="72" mass="8263">MTVYNTINTLNISSLVFAIVFWVLYFIKTSKLAKCADMECSKDGKFMLWMGVIFVIVSLIISIIIYSITPRF</sequence>
<feature type="transmembrane region" description="Helical" evidence="1">
    <location>
        <begin position="48"/>
        <end position="68"/>
    </location>
</feature>
<feature type="transmembrane region" description="Helical" evidence="1">
    <location>
        <begin position="6"/>
        <end position="27"/>
    </location>
</feature>
<proteinExistence type="predicted"/>